<evidence type="ECO:0000313" key="1">
    <source>
        <dbReference type="EMBL" id="NID08977.1"/>
    </source>
</evidence>
<dbReference type="EMBL" id="WAEL01000001">
    <property type="protein sequence ID" value="NID08977.1"/>
    <property type="molecule type" value="Genomic_DNA"/>
</dbReference>
<keyword evidence="2" id="KW-1185">Reference proteome</keyword>
<comment type="caution">
    <text evidence="1">The sequence shown here is derived from an EMBL/GenBank/DDBJ whole genome shotgun (WGS) entry which is preliminary data.</text>
</comment>
<organism evidence="1 2">
    <name type="scientific">Fibrivirga algicola</name>
    <dbReference type="NCBI Taxonomy" id="2950420"/>
    <lineage>
        <taxon>Bacteria</taxon>
        <taxon>Pseudomonadati</taxon>
        <taxon>Bacteroidota</taxon>
        <taxon>Cytophagia</taxon>
        <taxon>Cytophagales</taxon>
        <taxon>Spirosomataceae</taxon>
        <taxon>Fibrivirga</taxon>
    </lineage>
</organism>
<gene>
    <name evidence="1" type="ORF">F7231_02225</name>
</gene>
<dbReference type="Proteomes" id="UP000606008">
    <property type="component" value="Unassembled WGS sequence"/>
</dbReference>
<dbReference type="RefSeq" id="WP_166690751.1">
    <property type="nucleotide sequence ID" value="NZ_WAEL01000001.1"/>
</dbReference>
<sequence length="249" mass="27002">MKRCHLPVVLLIVVTACQQRQPDSDQPSADSLVSEASIIQSATKTAVQSSTAFLIIPGKQVGPVKANATEASLIALLGAKNVVRDTIYVAEGTYEIGTTLFKNTADQAQILWVDKRHVARPESVLIRPAYDQDAKLMPGAAGPVSQWQTNTGIKLGSSLRHIEKLNGRAFTLYGFDWDYGGLSTDWKGGSLAEKDGRTFIGIGFGLPESMTGDEKKLYESVMGDREFSSAMPAMHQLNPTVQNLTISFK</sequence>
<reference evidence="1" key="1">
    <citation type="submission" date="2024-05" db="EMBL/GenBank/DDBJ databases">
        <authorList>
            <person name="Jung D.-H."/>
        </authorList>
    </citation>
    <scope>NUCLEOTIDE SEQUENCE</scope>
    <source>
        <strain evidence="1">JA-25</strain>
    </source>
</reference>
<proteinExistence type="predicted"/>
<dbReference type="PROSITE" id="PS51257">
    <property type="entry name" value="PROKAR_LIPOPROTEIN"/>
    <property type="match status" value="1"/>
</dbReference>
<protein>
    <recommendedName>
        <fullName evidence="3">DUF1565 domain-containing protein</fullName>
    </recommendedName>
</protein>
<evidence type="ECO:0008006" key="3">
    <source>
        <dbReference type="Google" id="ProtNLM"/>
    </source>
</evidence>
<accession>A0ABX0QD09</accession>
<evidence type="ECO:0000313" key="2">
    <source>
        <dbReference type="Proteomes" id="UP000606008"/>
    </source>
</evidence>
<name>A0ABX0QD09_9BACT</name>